<proteinExistence type="predicted"/>
<evidence type="ECO:0000256" key="1">
    <source>
        <dbReference type="SAM" id="SignalP"/>
    </source>
</evidence>
<organism evidence="2 3">
    <name type="scientific">Flavobacterium cheniae</name>
    <dbReference type="NCBI Taxonomy" id="295428"/>
    <lineage>
        <taxon>Bacteria</taxon>
        <taxon>Pseudomonadati</taxon>
        <taxon>Bacteroidota</taxon>
        <taxon>Flavobacteriia</taxon>
        <taxon>Flavobacteriales</taxon>
        <taxon>Flavobacteriaceae</taxon>
        <taxon>Flavobacterium</taxon>
    </lineage>
</organism>
<reference evidence="2 3" key="1">
    <citation type="journal article" date="2015" name="Stand. Genomic Sci.">
        <title>Genomic Encyclopedia of Bacterial and Archaeal Type Strains, Phase III: the genomes of soil and plant-associated and newly described type strains.</title>
        <authorList>
            <person name="Whitman W.B."/>
            <person name="Woyke T."/>
            <person name="Klenk H.P."/>
            <person name="Zhou Y."/>
            <person name="Lilburn T.G."/>
            <person name="Beck B.J."/>
            <person name="De Vos P."/>
            <person name="Vandamme P."/>
            <person name="Eisen J.A."/>
            <person name="Garrity G."/>
            <person name="Hugenholtz P."/>
            <person name="Kyrpides N.C."/>
        </authorList>
    </citation>
    <scope>NUCLEOTIDE SEQUENCE [LARGE SCALE GENOMIC DNA]</scope>
    <source>
        <strain evidence="2 3">CGMCC 1.6844</strain>
    </source>
</reference>
<accession>A0A562KCW4</accession>
<evidence type="ECO:0000313" key="3">
    <source>
        <dbReference type="Proteomes" id="UP000315312"/>
    </source>
</evidence>
<dbReference type="EMBL" id="VLKM01000009">
    <property type="protein sequence ID" value="TWH93063.1"/>
    <property type="molecule type" value="Genomic_DNA"/>
</dbReference>
<dbReference type="RefSeq" id="WP_133606140.1">
    <property type="nucleotide sequence ID" value="NZ_SNZC01000001.1"/>
</dbReference>
<keyword evidence="3" id="KW-1185">Reference proteome</keyword>
<gene>
    <name evidence="2" type="ORF">IP97_02132</name>
</gene>
<comment type="caution">
    <text evidence="2">The sequence shown here is derived from an EMBL/GenBank/DDBJ whole genome shotgun (WGS) entry which is preliminary data.</text>
</comment>
<name>A0A562KCW4_9FLAO</name>
<evidence type="ECO:0008006" key="4">
    <source>
        <dbReference type="Google" id="ProtNLM"/>
    </source>
</evidence>
<evidence type="ECO:0000313" key="2">
    <source>
        <dbReference type="EMBL" id="TWH93063.1"/>
    </source>
</evidence>
<dbReference type="OrthoDB" id="1148517at2"/>
<sequence>MKTKIFTLLFILQFVLVSAQKDSPFKASKLKLNWDEPAKVETPSNTKSLPYKSIFDKNDDYLKKYSILNQKKGEESVMVQKSEFKNPGDEIKRKLNNQDKEIKPEYRSNQFLGEFRVMTKYVKVVCRDHEYPDGDRVRLLVNDKTLVYEILLEAAPKEYYIDISEGFNKLDFVALNQGSSGPNTAAFSVFDDAGNLITSNEWNLTTGIKASIVVIKEGAKKTK</sequence>
<dbReference type="AlphaFoldDB" id="A0A562KCW4"/>
<dbReference type="Proteomes" id="UP000315312">
    <property type="component" value="Unassembled WGS sequence"/>
</dbReference>
<protein>
    <recommendedName>
        <fullName evidence="4">Secreted protein</fullName>
    </recommendedName>
</protein>
<keyword evidence="1" id="KW-0732">Signal</keyword>
<feature type="signal peptide" evidence="1">
    <location>
        <begin position="1"/>
        <end position="19"/>
    </location>
</feature>
<feature type="chain" id="PRO_5022924313" description="Secreted protein" evidence="1">
    <location>
        <begin position="20"/>
        <end position="223"/>
    </location>
</feature>